<keyword evidence="3" id="KW-1185">Reference proteome</keyword>
<gene>
    <name evidence="2" type="ORF">ACFO3R_11530</name>
</gene>
<feature type="compositionally biased region" description="Basic residues" evidence="1">
    <location>
        <begin position="129"/>
        <end position="139"/>
    </location>
</feature>
<evidence type="ECO:0000256" key="1">
    <source>
        <dbReference type="SAM" id="MobiDB-lite"/>
    </source>
</evidence>
<feature type="region of interest" description="Disordered" evidence="1">
    <location>
        <begin position="94"/>
        <end position="139"/>
    </location>
</feature>
<proteinExistence type="predicted"/>
<reference evidence="3" key="1">
    <citation type="journal article" date="2019" name="Int. J. Syst. Evol. Microbiol.">
        <title>The Global Catalogue of Microorganisms (GCM) 10K type strain sequencing project: providing services to taxonomists for standard genome sequencing and annotation.</title>
        <authorList>
            <consortium name="The Broad Institute Genomics Platform"/>
            <consortium name="The Broad Institute Genome Sequencing Center for Infectious Disease"/>
            <person name="Wu L."/>
            <person name="Ma J."/>
        </authorList>
    </citation>
    <scope>NUCLEOTIDE SEQUENCE [LARGE SCALE GENOMIC DNA]</scope>
    <source>
        <strain evidence="3">CCM 3243</strain>
    </source>
</reference>
<dbReference type="EMBL" id="JBHSCF010000016">
    <property type="protein sequence ID" value="MFC4187003.1"/>
    <property type="molecule type" value="Genomic_DNA"/>
</dbReference>
<evidence type="ECO:0000313" key="3">
    <source>
        <dbReference type="Proteomes" id="UP001595871"/>
    </source>
</evidence>
<accession>A0ABV8N277</accession>
<dbReference type="Proteomes" id="UP001595871">
    <property type="component" value="Unassembled WGS sequence"/>
</dbReference>
<evidence type="ECO:0000313" key="2">
    <source>
        <dbReference type="EMBL" id="MFC4187003.1"/>
    </source>
</evidence>
<organism evidence="2 3">
    <name type="scientific">Streptomyces flavovirens</name>
    <dbReference type="NCBI Taxonomy" id="52258"/>
    <lineage>
        <taxon>Bacteria</taxon>
        <taxon>Bacillati</taxon>
        <taxon>Actinomycetota</taxon>
        <taxon>Actinomycetes</taxon>
        <taxon>Kitasatosporales</taxon>
        <taxon>Streptomycetaceae</taxon>
        <taxon>Streptomyces</taxon>
    </lineage>
</organism>
<protein>
    <submittedName>
        <fullName evidence="2">Uncharacterized protein</fullName>
    </submittedName>
</protein>
<comment type="caution">
    <text evidence="2">The sequence shown here is derived from an EMBL/GenBank/DDBJ whole genome shotgun (WGS) entry which is preliminary data.</text>
</comment>
<sequence length="139" mass="15486">MPHPPYYLDTGYTKVGADKVTDSARIKILDEAARDRYLAIQRDNLAADWKAETGAAHAAQRTPESAAAWQQATDAYKESHAAMGDAAEKFGEKAAEYHHSPRIIPSSKSEPYSARRMAMTSSISYDSRRRPRSRSRGQE</sequence>
<name>A0ABV8N277_9ACTN</name>
<dbReference type="RefSeq" id="WP_200697088.1">
    <property type="nucleotide sequence ID" value="NZ_BAAAYA010000012.1"/>
</dbReference>